<dbReference type="Proteomes" id="UP001279860">
    <property type="component" value="Unassembled WGS sequence"/>
</dbReference>
<reference evidence="3 4" key="1">
    <citation type="submission" date="2023-11" db="EMBL/GenBank/DDBJ databases">
        <title>Plant-associative lifestyle of Vibrio porteresiae and its evolutionary dynamics.</title>
        <authorList>
            <person name="Rameshkumar N."/>
            <person name="Kirti K."/>
        </authorList>
    </citation>
    <scope>NUCLEOTIDE SEQUENCE [LARGE SCALE GENOMIC DNA]</scope>
    <source>
        <strain evidence="3 4">MSSRF7</strain>
    </source>
</reference>
<dbReference type="PANTHER" id="PTHR37302">
    <property type="entry name" value="SLR1116 PROTEIN"/>
    <property type="match status" value="1"/>
</dbReference>
<keyword evidence="4" id="KW-1185">Reference proteome</keyword>
<keyword evidence="2" id="KW-0479">Metal-binding</keyword>
<dbReference type="InterPro" id="IPR007837">
    <property type="entry name" value="DinB"/>
</dbReference>
<sequence length="178" mass="20127">MNLKHDFELFAAYNQRMNIQIYQAAQQLSATEVQRDRGAFFGSIVGTLNHICVADILWLQRFATHPSCISVLRAVADLPRPTGLDQILFEDLGHLSERRIWLDQQIINWISELNDKDLVSALSYSNSKGIAANKRFSSLICHFFNHQTHHRGQVSTLLSQAGVDIGVTDLLVQIPEEI</sequence>
<dbReference type="InterPro" id="IPR034660">
    <property type="entry name" value="DinB/YfiT-like"/>
</dbReference>
<evidence type="ECO:0000256" key="1">
    <source>
        <dbReference type="ARBA" id="ARBA00008635"/>
    </source>
</evidence>
<dbReference type="SUPFAM" id="SSF109854">
    <property type="entry name" value="DinB/YfiT-like putative metalloenzymes"/>
    <property type="match status" value="1"/>
</dbReference>
<evidence type="ECO:0000313" key="3">
    <source>
        <dbReference type="EMBL" id="MDW6094327.1"/>
    </source>
</evidence>
<name>A0ABU4IY44_9VIBR</name>
<proteinExistence type="inferred from homology"/>
<dbReference type="RefSeq" id="WP_318585529.1">
    <property type="nucleotide sequence ID" value="NZ_JAWRCP010000002.1"/>
</dbReference>
<dbReference type="Pfam" id="PF05163">
    <property type="entry name" value="DinB"/>
    <property type="match status" value="1"/>
</dbReference>
<gene>
    <name evidence="3" type="ORF">SBX64_17445</name>
</gene>
<protein>
    <submittedName>
        <fullName evidence="3">DinB family protein</fullName>
    </submittedName>
</protein>
<accession>A0ABU4IY44</accession>
<dbReference type="EMBL" id="JAWRCP010000002">
    <property type="protein sequence ID" value="MDW6094327.1"/>
    <property type="molecule type" value="Genomic_DNA"/>
</dbReference>
<comment type="caution">
    <text evidence="3">The sequence shown here is derived from an EMBL/GenBank/DDBJ whole genome shotgun (WGS) entry which is preliminary data.</text>
</comment>
<organism evidence="3 4">
    <name type="scientific">Vibrio rhizosphaerae</name>
    <dbReference type="NCBI Taxonomy" id="398736"/>
    <lineage>
        <taxon>Bacteria</taxon>
        <taxon>Pseudomonadati</taxon>
        <taxon>Pseudomonadota</taxon>
        <taxon>Gammaproteobacteria</taxon>
        <taxon>Vibrionales</taxon>
        <taxon>Vibrionaceae</taxon>
        <taxon>Vibrio</taxon>
    </lineage>
</organism>
<comment type="similarity">
    <text evidence="1">Belongs to the DinB family.</text>
</comment>
<dbReference type="PANTHER" id="PTHR37302:SF1">
    <property type="entry name" value="PROTEIN DINB"/>
    <property type="match status" value="1"/>
</dbReference>
<evidence type="ECO:0000256" key="2">
    <source>
        <dbReference type="ARBA" id="ARBA00022723"/>
    </source>
</evidence>
<dbReference type="Gene3D" id="1.20.120.450">
    <property type="entry name" value="dinb family like domain"/>
    <property type="match status" value="1"/>
</dbReference>
<evidence type="ECO:0000313" key="4">
    <source>
        <dbReference type="Proteomes" id="UP001279860"/>
    </source>
</evidence>